<evidence type="ECO:0000256" key="4">
    <source>
        <dbReference type="SAM" id="MobiDB-lite"/>
    </source>
</evidence>
<dbReference type="EMBL" id="JAKNSF020000030">
    <property type="protein sequence ID" value="KAK7729133.1"/>
    <property type="molecule type" value="Genomic_DNA"/>
</dbReference>
<keyword evidence="7" id="KW-1185">Reference proteome</keyword>
<dbReference type="PANTHER" id="PTHR18919">
    <property type="entry name" value="ACETYL-COA C-ACYLTRANSFERASE"/>
    <property type="match status" value="1"/>
</dbReference>
<keyword evidence="2" id="KW-0808">Transferase</keyword>
<accession>A0ABR1P8G1</accession>
<evidence type="ECO:0000313" key="7">
    <source>
        <dbReference type="Proteomes" id="UP001430848"/>
    </source>
</evidence>
<evidence type="ECO:0000256" key="2">
    <source>
        <dbReference type="ARBA" id="ARBA00022679"/>
    </source>
</evidence>
<proteinExistence type="inferred from homology"/>
<evidence type="ECO:0000256" key="3">
    <source>
        <dbReference type="ARBA" id="ARBA00023315"/>
    </source>
</evidence>
<evidence type="ECO:0000313" key="6">
    <source>
        <dbReference type="EMBL" id="KAK7729133.1"/>
    </source>
</evidence>
<dbReference type="Gene3D" id="3.40.47.10">
    <property type="match status" value="1"/>
</dbReference>
<comment type="caution">
    <text evidence="6">The sequence shown here is derived from an EMBL/GenBank/DDBJ whole genome shotgun (WGS) entry which is preliminary data.</text>
</comment>
<dbReference type="PANTHER" id="PTHR18919:SF139">
    <property type="entry name" value="THIOLASE-LIKE PROTEIN TYPE 1 ADDITIONAL C-TERMINAL DOMAIN-CONTAINING PROTEIN"/>
    <property type="match status" value="1"/>
</dbReference>
<protein>
    <recommendedName>
        <fullName evidence="5">Thiolase-like protein type 1 additional C-terminal domain-containing protein</fullName>
    </recommendedName>
</protein>
<feature type="region of interest" description="Disordered" evidence="4">
    <location>
        <begin position="369"/>
        <end position="388"/>
    </location>
</feature>
<dbReference type="InterPro" id="IPR040771">
    <property type="entry name" value="TLP1_add_C"/>
</dbReference>
<dbReference type="SUPFAM" id="SSF53901">
    <property type="entry name" value="Thiolase-like"/>
    <property type="match status" value="2"/>
</dbReference>
<dbReference type="CDD" id="cd00829">
    <property type="entry name" value="SCP-x_thiolase"/>
    <property type="match status" value="1"/>
</dbReference>
<dbReference type="InterPro" id="IPR016039">
    <property type="entry name" value="Thiolase-like"/>
</dbReference>
<organism evidence="6 7">
    <name type="scientific">Diaporthe eres</name>
    <name type="common">Phomopsis oblonga</name>
    <dbReference type="NCBI Taxonomy" id="83184"/>
    <lineage>
        <taxon>Eukaryota</taxon>
        <taxon>Fungi</taxon>
        <taxon>Dikarya</taxon>
        <taxon>Ascomycota</taxon>
        <taxon>Pezizomycotina</taxon>
        <taxon>Sordariomycetes</taxon>
        <taxon>Sordariomycetidae</taxon>
        <taxon>Diaporthales</taxon>
        <taxon>Diaporthaceae</taxon>
        <taxon>Diaporthe</taxon>
        <taxon>Diaporthe eres species complex</taxon>
    </lineage>
</organism>
<evidence type="ECO:0000256" key="1">
    <source>
        <dbReference type="ARBA" id="ARBA00010982"/>
    </source>
</evidence>
<feature type="region of interest" description="Disordered" evidence="4">
    <location>
        <begin position="462"/>
        <end position="483"/>
    </location>
</feature>
<reference evidence="6 7" key="1">
    <citation type="submission" date="2024-02" db="EMBL/GenBank/DDBJ databases">
        <title>De novo assembly and annotation of 12 fungi associated with fruit tree decline syndrome in Ontario, Canada.</title>
        <authorList>
            <person name="Sulman M."/>
            <person name="Ellouze W."/>
            <person name="Ilyukhin E."/>
        </authorList>
    </citation>
    <scope>NUCLEOTIDE SEQUENCE [LARGE SCALE GENOMIC DNA]</scope>
    <source>
        <strain evidence="6 7">M169</strain>
    </source>
</reference>
<keyword evidence="3" id="KW-0012">Acyltransferase</keyword>
<comment type="similarity">
    <text evidence="1">Belongs to the thiolase-like superfamily. Thiolase family.</text>
</comment>
<dbReference type="Proteomes" id="UP001430848">
    <property type="component" value="Unassembled WGS sequence"/>
</dbReference>
<gene>
    <name evidence="6" type="ORF">SLS63_006261</name>
</gene>
<sequence>MAFTPVIIGVADVKNKSQVHKEPATLMFEAISNAIHDTGLASLAPVTSQIDSIDVVRTWTWPYADLPGLLGKWLGLDERPAWTRYTDHGGNEPAKLVDEAAGRIARGESKVAVVTGGEALASDIGGIHSIGTPIQIYPLYENAFRARRGQKPKENNGESAALYADFAQVAATNQYSWNHGNTPATKEEIGVVSKRNRMICSPYPLLMNAFNTVNLAAAVLLTSAENARELGVPEDKWVYPLGGAGRKERKHFWERPSFHHSDAISIALDECLSLSGVTMTDIDVLDLYSCFPIVPKLACHHLGLPIPNSPKPLTLLGGLTSFGGAGNNYSMHAITEMSRQLRSRKAKRGLVLANGGFLSYQHALCLSSEPRREGSPYPDSRGSSAAVVGTPAPVEPFAQGEAVVETYTVQFDREGNPEMAFIIGRLTGTNYRFVANHRDQRTLQELASAVEEQIGKVGYVDTKRDGNGDPESNTFFLGPRPRI</sequence>
<dbReference type="Gene3D" id="2.40.50.840">
    <property type="match status" value="1"/>
</dbReference>
<name>A0ABR1P8G1_DIAER</name>
<feature type="domain" description="Thiolase-like protein type 1 additional C-terminal" evidence="5">
    <location>
        <begin position="395"/>
        <end position="461"/>
    </location>
</feature>
<dbReference type="Pfam" id="PF18313">
    <property type="entry name" value="TLP1_add_C"/>
    <property type="match status" value="1"/>
</dbReference>
<evidence type="ECO:0000259" key="5">
    <source>
        <dbReference type="Pfam" id="PF18313"/>
    </source>
</evidence>